<dbReference type="RefSeq" id="WP_042529077.1">
    <property type="nucleotide sequence ID" value="NZ_CP010827.1"/>
</dbReference>
<protein>
    <recommendedName>
        <fullName evidence="4">DUF2993 family protein</fullName>
    </recommendedName>
</protein>
<organism evidence="2 3">
    <name type="scientific">Corynebacterium singulare</name>
    <dbReference type="NCBI Taxonomy" id="161899"/>
    <lineage>
        <taxon>Bacteria</taxon>
        <taxon>Bacillati</taxon>
        <taxon>Actinomycetota</taxon>
        <taxon>Actinomycetes</taxon>
        <taxon>Mycobacteriales</taxon>
        <taxon>Corynebacteriaceae</taxon>
        <taxon>Corynebacterium</taxon>
    </lineage>
</organism>
<evidence type="ECO:0000313" key="2">
    <source>
        <dbReference type="EMBL" id="AJI77870.1"/>
    </source>
</evidence>
<evidence type="ECO:0008006" key="4">
    <source>
        <dbReference type="Google" id="ProtNLM"/>
    </source>
</evidence>
<gene>
    <name evidence="2" type="ORF">CSING_01550</name>
</gene>
<dbReference type="AlphaFoldDB" id="A0A0B6F079"/>
<proteinExistence type="predicted"/>
<accession>A0A0B6F079</accession>
<dbReference type="Proteomes" id="UP000031890">
    <property type="component" value="Chromosome"/>
</dbReference>
<evidence type="ECO:0000313" key="3">
    <source>
        <dbReference type="Proteomes" id="UP000031890"/>
    </source>
</evidence>
<keyword evidence="1" id="KW-1133">Transmembrane helix</keyword>
<dbReference type="OrthoDB" id="4424949at2"/>
<dbReference type="Pfam" id="PF11209">
    <property type="entry name" value="LmeA"/>
    <property type="match status" value="1"/>
</dbReference>
<name>A0A0B6F079_9CORY</name>
<keyword evidence="1" id="KW-0472">Membrane</keyword>
<dbReference type="STRING" id="161899.CSING_01550"/>
<reference evidence="2 3" key="1">
    <citation type="journal article" date="2015" name="Genome Announc.">
        <title>Complete Genome Sequence and Annotation of Corynebacterium singulare DSM 44357, Isolated from a Human Semen Specimen.</title>
        <authorList>
            <person name="Merten M."/>
            <person name="Brinkrolf K."/>
            <person name="Albersmeier A."/>
            <person name="Kutter Y."/>
            <person name="Ruckert C."/>
            <person name="Tauch A."/>
        </authorList>
    </citation>
    <scope>NUCLEOTIDE SEQUENCE [LARGE SCALE GENOMIC DNA]</scope>
    <source>
        <strain evidence="2">IBS B52218</strain>
    </source>
</reference>
<keyword evidence="1" id="KW-0812">Transmembrane</keyword>
<dbReference type="InterPro" id="IPR021373">
    <property type="entry name" value="DUF2993"/>
</dbReference>
<sequence length="266" mass="27770">MASSTSRAATAWKIFIGVLVALLLIILLAELGLRWFLGTQMKDQFVQSAKDQGVETSEEPEVSFGASPMIFGMLNGKIPQMDMKTPSTLKIEGTNITGQPAADVHVEDMTLSKEPVAGSLRASTTVPDQFLLASFQKAIADQSGYDALGNLVVTGITAHDAEDNLSVEFAGGLAELALKPEARDGKLAINAEKASLFGFDLPEQATTAISDALAEGMAEQLAGQQLTFESVDVGAGEVTLTMVGQNVPMSELDAATAPAPATAPAN</sequence>
<feature type="transmembrane region" description="Helical" evidence="1">
    <location>
        <begin position="12"/>
        <end position="33"/>
    </location>
</feature>
<evidence type="ECO:0000256" key="1">
    <source>
        <dbReference type="SAM" id="Phobius"/>
    </source>
</evidence>
<dbReference type="KEGG" id="csx:CSING_01550"/>
<dbReference type="HOGENOM" id="CLU_058016_0_0_11"/>
<dbReference type="EMBL" id="CP010827">
    <property type="protein sequence ID" value="AJI77870.1"/>
    <property type="molecule type" value="Genomic_DNA"/>
</dbReference>